<accession>A0A024K311</accession>
<evidence type="ECO:0000313" key="3">
    <source>
        <dbReference type="Proteomes" id="UP000193710"/>
    </source>
</evidence>
<evidence type="ECO:0000313" key="1">
    <source>
        <dbReference type="EMBL" id="CDO90184.1"/>
    </source>
</evidence>
<organism evidence="1">
    <name type="scientific">Mycobacterium triplex</name>
    <dbReference type="NCBI Taxonomy" id="47839"/>
    <lineage>
        <taxon>Bacteria</taxon>
        <taxon>Bacillati</taxon>
        <taxon>Actinomycetota</taxon>
        <taxon>Actinomycetes</taxon>
        <taxon>Mycobacteriales</taxon>
        <taxon>Mycobacteriaceae</taxon>
        <taxon>Mycobacterium</taxon>
        <taxon>Mycobacterium simiae complex</taxon>
    </lineage>
</organism>
<dbReference type="SUPFAM" id="SSF159245">
    <property type="entry name" value="AttH-like"/>
    <property type="match status" value="1"/>
</dbReference>
<evidence type="ECO:0000313" key="2">
    <source>
        <dbReference type="EMBL" id="ORW99984.1"/>
    </source>
</evidence>
<dbReference type="OrthoDB" id="4525577at2"/>
<dbReference type="EMBL" id="HG964446">
    <property type="protein sequence ID" value="CDO90184.1"/>
    <property type="molecule type" value="Genomic_DNA"/>
</dbReference>
<reference evidence="1" key="2">
    <citation type="submission" date="2014-04" db="EMBL/GenBank/DDBJ databases">
        <authorList>
            <person name="Urmite Genomes U."/>
        </authorList>
    </citation>
    <scope>NUCLEOTIDE SEQUENCE</scope>
    <source>
        <strain evidence="1">DSM 44626</strain>
    </source>
</reference>
<reference evidence="1" key="1">
    <citation type="journal article" date="2014" name="Genome Announc.">
        <title>Draft Genome Sequence of Mycobacterium triplex DSM 44626.</title>
        <authorList>
            <person name="Sassi M."/>
            <person name="Croce O."/>
            <person name="Robert C."/>
            <person name="Raoult D."/>
            <person name="Drancourt M."/>
        </authorList>
    </citation>
    <scope>NUCLEOTIDE SEQUENCE [LARGE SCALE GENOMIC DNA]</scope>
    <source>
        <strain evidence="1">DSM 44626</strain>
    </source>
</reference>
<dbReference type="EMBL" id="LQPY01000037">
    <property type="protein sequence ID" value="ORW99984.1"/>
    <property type="molecule type" value="Genomic_DNA"/>
</dbReference>
<protein>
    <submittedName>
        <fullName evidence="1">Uncharacterized protein</fullName>
    </submittedName>
</protein>
<dbReference type="HOGENOM" id="CLU_942767_0_0_11"/>
<dbReference type="Proteomes" id="UP000193710">
    <property type="component" value="Unassembled WGS sequence"/>
</dbReference>
<sequence length="295" mass="31833">MTAVTVDSWGPLATAIHAGAATDAEPTWKDNAYLAFWDLNSDTFGSVHVSTSPNAPGSRRARCSFSVNGKNVEVIEPLPEGSFTGDHIDFGLNGAVRIDHPDLTADFVNTPLYLPADYSATGLIPDLVPGRPLQHFQSGCRVEGSVTTKNGQRSFAAQGIRDRTWGFRDEAAMWVEYAALAAVFDGVFLSSMKFLRTDGTQVSDGFWNTPTTSTPVVNMSIRRNAAAQFVRARLELKDGTTTEISLVERAAGFFVPMGVETDGPAFGTYDDFMHVESSGLRGGGLLEQGVVHRVH</sequence>
<name>A0A024K311_9MYCO</name>
<reference evidence="2 3" key="3">
    <citation type="submission" date="2016-01" db="EMBL/GenBank/DDBJ databases">
        <title>The new phylogeny of the genus Mycobacterium.</title>
        <authorList>
            <person name="Tarcisio F."/>
            <person name="Conor M."/>
            <person name="Antonella G."/>
            <person name="Elisabetta G."/>
            <person name="Giulia F.S."/>
            <person name="Sara T."/>
            <person name="Anna F."/>
            <person name="Clotilde B."/>
            <person name="Roberto B."/>
            <person name="Veronica D.S."/>
            <person name="Fabio R."/>
            <person name="Monica P."/>
            <person name="Olivier J."/>
            <person name="Enrico T."/>
            <person name="Nicola S."/>
        </authorList>
    </citation>
    <scope>NUCLEOTIDE SEQUENCE [LARGE SCALE GENOMIC DNA]</scope>
    <source>
        <strain evidence="2 3">DSM 44626</strain>
    </source>
</reference>
<dbReference type="AlphaFoldDB" id="A0A024K311"/>
<proteinExistence type="predicted"/>
<keyword evidence="3" id="KW-1185">Reference proteome</keyword>
<gene>
    <name evidence="2" type="ORF">AWC29_26910</name>
    <name evidence="1" type="ORF">BN973_04577</name>
</gene>
<dbReference type="RefSeq" id="WP_036470947.1">
    <property type="nucleotide sequence ID" value="NZ_HG964446.1"/>
</dbReference>
<dbReference type="Proteomes" id="UP000028880">
    <property type="component" value="Unassembled WGS sequence"/>
</dbReference>
<dbReference type="eggNOG" id="ENOG5033PKQ">
    <property type="taxonomic scope" value="Bacteria"/>
</dbReference>